<dbReference type="InParanoid" id="A0A3N4LTE3"/>
<dbReference type="EMBL" id="ML121535">
    <property type="protein sequence ID" value="RPB26156.1"/>
    <property type="molecule type" value="Genomic_DNA"/>
</dbReference>
<keyword evidence="2" id="KW-1185">Reference proteome</keyword>
<accession>A0A3N4LTE3</accession>
<organism evidence="1 2">
    <name type="scientific">Terfezia boudieri ATCC MYA-4762</name>
    <dbReference type="NCBI Taxonomy" id="1051890"/>
    <lineage>
        <taxon>Eukaryota</taxon>
        <taxon>Fungi</taxon>
        <taxon>Dikarya</taxon>
        <taxon>Ascomycota</taxon>
        <taxon>Pezizomycotina</taxon>
        <taxon>Pezizomycetes</taxon>
        <taxon>Pezizales</taxon>
        <taxon>Pezizaceae</taxon>
        <taxon>Terfezia</taxon>
    </lineage>
</organism>
<evidence type="ECO:0000313" key="2">
    <source>
        <dbReference type="Proteomes" id="UP000267821"/>
    </source>
</evidence>
<proteinExistence type="predicted"/>
<name>A0A3N4LTE3_9PEZI</name>
<reference evidence="1 2" key="1">
    <citation type="journal article" date="2018" name="Nat. Ecol. Evol.">
        <title>Pezizomycetes genomes reveal the molecular basis of ectomycorrhizal truffle lifestyle.</title>
        <authorList>
            <person name="Murat C."/>
            <person name="Payen T."/>
            <person name="Noel B."/>
            <person name="Kuo A."/>
            <person name="Morin E."/>
            <person name="Chen J."/>
            <person name="Kohler A."/>
            <person name="Krizsan K."/>
            <person name="Balestrini R."/>
            <person name="Da Silva C."/>
            <person name="Montanini B."/>
            <person name="Hainaut M."/>
            <person name="Levati E."/>
            <person name="Barry K.W."/>
            <person name="Belfiori B."/>
            <person name="Cichocki N."/>
            <person name="Clum A."/>
            <person name="Dockter R.B."/>
            <person name="Fauchery L."/>
            <person name="Guy J."/>
            <person name="Iotti M."/>
            <person name="Le Tacon F."/>
            <person name="Lindquist E.A."/>
            <person name="Lipzen A."/>
            <person name="Malagnac F."/>
            <person name="Mello A."/>
            <person name="Molinier V."/>
            <person name="Miyauchi S."/>
            <person name="Poulain J."/>
            <person name="Riccioni C."/>
            <person name="Rubini A."/>
            <person name="Sitrit Y."/>
            <person name="Splivallo R."/>
            <person name="Traeger S."/>
            <person name="Wang M."/>
            <person name="Zifcakova L."/>
            <person name="Wipf D."/>
            <person name="Zambonelli A."/>
            <person name="Paolocci F."/>
            <person name="Nowrousian M."/>
            <person name="Ottonello S."/>
            <person name="Baldrian P."/>
            <person name="Spatafora J.W."/>
            <person name="Henrissat B."/>
            <person name="Nagy L.G."/>
            <person name="Aury J.M."/>
            <person name="Wincker P."/>
            <person name="Grigoriev I.V."/>
            <person name="Bonfante P."/>
            <person name="Martin F.M."/>
        </authorList>
    </citation>
    <scope>NUCLEOTIDE SEQUENCE [LARGE SCALE GENOMIC DNA]</scope>
    <source>
        <strain evidence="1 2">ATCC MYA-4762</strain>
    </source>
</reference>
<evidence type="ECO:0000313" key="1">
    <source>
        <dbReference type="EMBL" id="RPB26156.1"/>
    </source>
</evidence>
<dbReference type="OrthoDB" id="4120486at2759"/>
<dbReference type="Proteomes" id="UP000267821">
    <property type="component" value="Unassembled WGS sequence"/>
</dbReference>
<protein>
    <submittedName>
        <fullName evidence="1">Uncharacterized protein</fullName>
    </submittedName>
</protein>
<sequence length="165" mass="18718">MAAPEAPQPDFNVIRDNLNNIGLSAAELARQFARFPNVPVFDHGGQNLGELRAMRNEIGDMRMKLGFVLRQSVSSPQDSLNEDVENFPPTLGAIDGLRSAELNTLLRRYGLPTQGLLAARQRLFDKRIYWNCGYWCWCLVWWFSSMDFHQGVSITGILHILGWPI</sequence>
<gene>
    <name evidence="1" type="ORF">L211DRAFT_847321</name>
</gene>
<dbReference type="AlphaFoldDB" id="A0A3N4LTE3"/>